<evidence type="ECO:0000313" key="1">
    <source>
        <dbReference type="EMBL" id="JAD98521.1"/>
    </source>
</evidence>
<dbReference type="AlphaFoldDB" id="A0A0A9EEN8"/>
<reference evidence="1" key="2">
    <citation type="journal article" date="2015" name="Data Brief">
        <title>Shoot transcriptome of the giant reed, Arundo donax.</title>
        <authorList>
            <person name="Barrero R.A."/>
            <person name="Guerrero F.D."/>
            <person name="Moolhuijzen P."/>
            <person name="Goolsby J.A."/>
            <person name="Tidwell J."/>
            <person name="Bellgard S.E."/>
            <person name="Bellgard M.I."/>
        </authorList>
    </citation>
    <scope>NUCLEOTIDE SEQUENCE</scope>
    <source>
        <tissue evidence="1">Shoot tissue taken approximately 20 cm above the soil surface</tissue>
    </source>
</reference>
<dbReference type="EMBL" id="GBRH01199374">
    <property type="protein sequence ID" value="JAD98521.1"/>
    <property type="molecule type" value="Transcribed_RNA"/>
</dbReference>
<organism evidence="1">
    <name type="scientific">Arundo donax</name>
    <name type="common">Giant reed</name>
    <name type="synonym">Donax arundinaceus</name>
    <dbReference type="NCBI Taxonomy" id="35708"/>
    <lineage>
        <taxon>Eukaryota</taxon>
        <taxon>Viridiplantae</taxon>
        <taxon>Streptophyta</taxon>
        <taxon>Embryophyta</taxon>
        <taxon>Tracheophyta</taxon>
        <taxon>Spermatophyta</taxon>
        <taxon>Magnoliopsida</taxon>
        <taxon>Liliopsida</taxon>
        <taxon>Poales</taxon>
        <taxon>Poaceae</taxon>
        <taxon>PACMAD clade</taxon>
        <taxon>Arundinoideae</taxon>
        <taxon>Arundineae</taxon>
        <taxon>Arundo</taxon>
    </lineage>
</organism>
<accession>A0A0A9EEN8</accession>
<proteinExistence type="predicted"/>
<sequence>MIKCRQNCCSLSLGVVFCWYRSEGCSIEETRQLHKRYYHASCKVELKREGSNLI</sequence>
<reference evidence="1" key="1">
    <citation type="submission" date="2014-09" db="EMBL/GenBank/DDBJ databases">
        <authorList>
            <person name="Magalhaes I.L.F."/>
            <person name="Oliveira U."/>
            <person name="Santos F.R."/>
            <person name="Vidigal T.H.D.A."/>
            <person name="Brescovit A.D."/>
            <person name="Santos A.J."/>
        </authorList>
    </citation>
    <scope>NUCLEOTIDE SEQUENCE</scope>
    <source>
        <tissue evidence="1">Shoot tissue taken approximately 20 cm above the soil surface</tissue>
    </source>
</reference>
<name>A0A0A9EEN8_ARUDO</name>
<protein>
    <submittedName>
        <fullName evidence="1">Uncharacterized protein</fullName>
    </submittedName>
</protein>